<comment type="caution">
    <text evidence="6">The sequence shown here is derived from an EMBL/GenBank/DDBJ whole genome shotgun (WGS) entry which is preliminary data.</text>
</comment>
<dbReference type="InterPro" id="IPR000847">
    <property type="entry name" value="LysR_HTH_N"/>
</dbReference>
<keyword evidence="4" id="KW-0804">Transcription</keyword>
<comment type="similarity">
    <text evidence="1">Belongs to the LysR transcriptional regulatory family.</text>
</comment>
<evidence type="ECO:0000256" key="3">
    <source>
        <dbReference type="ARBA" id="ARBA00023125"/>
    </source>
</evidence>
<dbReference type="InterPro" id="IPR050950">
    <property type="entry name" value="HTH-type_LysR_regulators"/>
</dbReference>
<organism evidence="6 7">
    <name type="scientific">Rhodobium gokarnense</name>
    <dbReference type="NCBI Taxonomy" id="364296"/>
    <lineage>
        <taxon>Bacteria</taxon>
        <taxon>Pseudomonadati</taxon>
        <taxon>Pseudomonadota</taxon>
        <taxon>Alphaproteobacteria</taxon>
        <taxon>Hyphomicrobiales</taxon>
        <taxon>Rhodobiaceae</taxon>
        <taxon>Rhodobium</taxon>
    </lineage>
</organism>
<dbReference type="PANTHER" id="PTHR30419">
    <property type="entry name" value="HTH-TYPE TRANSCRIPTIONAL REGULATOR YBHD"/>
    <property type="match status" value="1"/>
</dbReference>
<dbReference type="PRINTS" id="PR00039">
    <property type="entry name" value="HTHLYSR"/>
</dbReference>
<evidence type="ECO:0000256" key="4">
    <source>
        <dbReference type="ARBA" id="ARBA00023163"/>
    </source>
</evidence>
<dbReference type="InterPro" id="IPR036390">
    <property type="entry name" value="WH_DNA-bd_sf"/>
</dbReference>
<keyword evidence="3 6" id="KW-0238">DNA-binding</keyword>
<dbReference type="GO" id="GO:0003677">
    <property type="term" value="F:DNA binding"/>
    <property type="evidence" value="ECO:0007669"/>
    <property type="project" value="UniProtKB-KW"/>
</dbReference>
<evidence type="ECO:0000313" key="6">
    <source>
        <dbReference type="EMBL" id="MCW2308887.1"/>
    </source>
</evidence>
<keyword evidence="7" id="KW-1185">Reference proteome</keyword>
<dbReference type="SUPFAM" id="SSF46785">
    <property type="entry name" value="Winged helix' DNA-binding domain"/>
    <property type="match status" value="1"/>
</dbReference>
<dbReference type="EMBL" id="JAOQNS010000009">
    <property type="protein sequence ID" value="MCW2308887.1"/>
    <property type="molecule type" value="Genomic_DNA"/>
</dbReference>
<accession>A0ABT3HER4</accession>
<dbReference type="InterPro" id="IPR005119">
    <property type="entry name" value="LysR_subst-bd"/>
</dbReference>
<proteinExistence type="inferred from homology"/>
<dbReference type="SUPFAM" id="SSF53850">
    <property type="entry name" value="Periplasmic binding protein-like II"/>
    <property type="match status" value="1"/>
</dbReference>
<dbReference type="PROSITE" id="PS50931">
    <property type="entry name" value="HTH_LYSR"/>
    <property type="match status" value="1"/>
</dbReference>
<dbReference type="RefSeq" id="WP_264602477.1">
    <property type="nucleotide sequence ID" value="NZ_JAOQNS010000009.1"/>
</dbReference>
<evidence type="ECO:0000259" key="5">
    <source>
        <dbReference type="PROSITE" id="PS50931"/>
    </source>
</evidence>
<dbReference type="Gene3D" id="1.10.10.10">
    <property type="entry name" value="Winged helix-like DNA-binding domain superfamily/Winged helix DNA-binding domain"/>
    <property type="match status" value="1"/>
</dbReference>
<dbReference type="Gene3D" id="3.40.190.10">
    <property type="entry name" value="Periplasmic binding protein-like II"/>
    <property type="match status" value="2"/>
</dbReference>
<evidence type="ECO:0000256" key="1">
    <source>
        <dbReference type="ARBA" id="ARBA00009437"/>
    </source>
</evidence>
<name>A0ABT3HER4_9HYPH</name>
<evidence type="ECO:0000313" key="7">
    <source>
        <dbReference type="Proteomes" id="UP001209755"/>
    </source>
</evidence>
<dbReference type="InterPro" id="IPR036388">
    <property type="entry name" value="WH-like_DNA-bd_sf"/>
</dbReference>
<sequence length="309" mass="34488">MNLSVRQLNYVLTAARLRSISKAAESLHISQSSVSSAINKLEAGFNVTIFVRQQSKGLIVTAVGAEVLGRIGRLLSEIDSFEEDLSGFGQALEGTINVGCFAPVSPHFLPTIISDVSRQYPKVQVNLHEGDLQQVQEFLRDGTADIVLTYDLGIRHPFKTEALTAVPPHVVLARNDPLAGRRTVSLAEMMDRPMILLDLPESRTYFELLFDTVGAHPRIVYRTMTYEMVRSLVATGLGFSVLNLRPVTEHTYIGEDVVCLPIRERVLAPNIILARRAHDFTTRLMRAFSDACRDYFRSDLAAKHIVLRR</sequence>
<keyword evidence="2" id="KW-0805">Transcription regulation</keyword>
<dbReference type="Pfam" id="PF03466">
    <property type="entry name" value="LysR_substrate"/>
    <property type="match status" value="1"/>
</dbReference>
<dbReference type="Pfam" id="PF00126">
    <property type="entry name" value="HTH_1"/>
    <property type="match status" value="1"/>
</dbReference>
<feature type="domain" description="HTH lysR-type" evidence="5">
    <location>
        <begin position="1"/>
        <end position="61"/>
    </location>
</feature>
<reference evidence="7" key="1">
    <citation type="submission" date="2023-07" db="EMBL/GenBank/DDBJ databases">
        <title>Genome sequencing of Purple Non-Sulfur Bacteria from various extreme environments.</title>
        <authorList>
            <person name="Mayer M."/>
        </authorList>
    </citation>
    <scope>NUCLEOTIDE SEQUENCE [LARGE SCALE GENOMIC DNA]</scope>
    <source>
        <strain evidence="7">DSM 17935</strain>
    </source>
</reference>
<gene>
    <name evidence="6" type="ORF">M2319_003236</name>
</gene>
<evidence type="ECO:0000256" key="2">
    <source>
        <dbReference type="ARBA" id="ARBA00023015"/>
    </source>
</evidence>
<protein>
    <submittedName>
        <fullName evidence="6">DNA-binding transcriptional LysR family regulator</fullName>
    </submittedName>
</protein>
<dbReference type="Proteomes" id="UP001209755">
    <property type="component" value="Unassembled WGS sequence"/>
</dbReference>